<accession>A0A0F8XNS6</accession>
<sequence>GTDAEKFNSRMLHYCIAVNPDDCTGCRQCERICPTASIFIIETDNLEVMKND</sequence>
<comment type="caution">
    <text evidence="2">The sequence shown here is derived from an EMBL/GenBank/DDBJ whole genome shotgun (WGS) entry which is preliminary data.</text>
</comment>
<dbReference type="PROSITE" id="PS51379">
    <property type="entry name" value="4FE4S_FER_2"/>
    <property type="match status" value="1"/>
</dbReference>
<evidence type="ECO:0000259" key="1">
    <source>
        <dbReference type="PROSITE" id="PS51379"/>
    </source>
</evidence>
<dbReference type="Pfam" id="PF00037">
    <property type="entry name" value="Fer4"/>
    <property type="match status" value="1"/>
</dbReference>
<dbReference type="InterPro" id="IPR017900">
    <property type="entry name" value="4Fe4S_Fe_S_CS"/>
</dbReference>
<organism evidence="2">
    <name type="scientific">marine sediment metagenome</name>
    <dbReference type="NCBI Taxonomy" id="412755"/>
    <lineage>
        <taxon>unclassified sequences</taxon>
        <taxon>metagenomes</taxon>
        <taxon>ecological metagenomes</taxon>
    </lineage>
</organism>
<evidence type="ECO:0000313" key="2">
    <source>
        <dbReference type="EMBL" id="KKK70697.1"/>
    </source>
</evidence>
<protein>
    <recommendedName>
        <fullName evidence="1">4Fe-4S ferredoxin-type domain-containing protein</fullName>
    </recommendedName>
</protein>
<dbReference type="EMBL" id="LAZR01058065">
    <property type="protein sequence ID" value="KKK70697.1"/>
    <property type="molecule type" value="Genomic_DNA"/>
</dbReference>
<dbReference type="PROSITE" id="PS00198">
    <property type="entry name" value="4FE4S_FER_1"/>
    <property type="match status" value="1"/>
</dbReference>
<dbReference type="AlphaFoldDB" id="A0A0F8XNS6"/>
<name>A0A0F8XNS6_9ZZZZ</name>
<gene>
    <name evidence="2" type="ORF">LCGC14_2921380</name>
</gene>
<dbReference type="InterPro" id="IPR017896">
    <property type="entry name" value="4Fe4S_Fe-S-bd"/>
</dbReference>
<dbReference type="SUPFAM" id="SSF54862">
    <property type="entry name" value="4Fe-4S ferredoxins"/>
    <property type="match status" value="1"/>
</dbReference>
<dbReference type="Gene3D" id="3.30.70.20">
    <property type="match status" value="1"/>
</dbReference>
<feature type="domain" description="4Fe-4S ferredoxin-type" evidence="1">
    <location>
        <begin position="14"/>
        <end position="43"/>
    </location>
</feature>
<feature type="non-terminal residue" evidence="2">
    <location>
        <position position="1"/>
    </location>
</feature>
<reference evidence="2" key="1">
    <citation type="journal article" date="2015" name="Nature">
        <title>Complex archaea that bridge the gap between prokaryotes and eukaryotes.</title>
        <authorList>
            <person name="Spang A."/>
            <person name="Saw J.H."/>
            <person name="Jorgensen S.L."/>
            <person name="Zaremba-Niedzwiedzka K."/>
            <person name="Martijn J."/>
            <person name="Lind A.E."/>
            <person name="van Eijk R."/>
            <person name="Schleper C."/>
            <person name="Guy L."/>
            <person name="Ettema T.J."/>
        </authorList>
    </citation>
    <scope>NUCLEOTIDE SEQUENCE</scope>
</reference>
<proteinExistence type="predicted"/>